<reference evidence="2" key="1">
    <citation type="submission" date="2021-02" db="EMBL/GenBank/DDBJ databases">
        <title>Taxonomy, biology and ecology of Rhodococcus bacteria occurring in California pistachio and other woody hosts as revealed by genome sequence analyses.</title>
        <authorList>
            <person name="Riely B."/>
            <person name="Gai Y."/>
        </authorList>
    </citation>
    <scope>NUCLEOTIDE SEQUENCE</scope>
    <source>
        <strain evidence="2">BP-295</strain>
    </source>
</reference>
<accession>A0AAW4G9E0</accession>
<feature type="domain" description="DUF7572" evidence="1">
    <location>
        <begin position="3"/>
        <end position="115"/>
    </location>
</feature>
<protein>
    <recommendedName>
        <fullName evidence="1">DUF7572 domain-containing protein</fullName>
    </recommendedName>
</protein>
<dbReference type="EMBL" id="JAFFGU010000019">
    <property type="protein sequence ID" value="MBM7280382.1"/>
    <property type="molecule type" value="Genomic_DNA"/>
</dbReference>
<comment type="caution">
    <text evidence="2">The sequence shown here is derived from an EMBL/GenBank/DDBJ whole genome shotgun (WGS) entry which is preliminary data.</text>
</comment>
<organism evidence="2 3">
    <name type="scientific">Gordonia rubripertincta</name>
    <name type="common">Rhodococcus corallinus</name>
    <dbReference type="NCBI Taxonomy" id="36822"/>
    <lineage>
        <taxon>Bacteria</taxon>
        <taxon>Bacillati</taxon>
        <taxon>Actinomycetota</taxon>
        <taxon>Actinomycetes</taxon>
        <taxon>Mycobacteriales</taxon>
        <taxon>Gordoniaceae</taxon>
        <taxon>Gordonia</taxon>
    </lineage>
</organism>
<dbReference type="RefSeq" id="WP_204718944.1">
    <property type="nucleotide sequence ID" value="NZ_JAFFGU010000019.1"/>
</dbReference>
<evidence type="ECO:0000259" key="1">
    <source>
        <dbReference type="Pfam" id="PF24457"/>
    </source>
</evidence>
<dbReference type="Pfam" id="PF24457">
    <property type="entry name" value="DUF7572"/>
    <property type="match status" value="1"/>
</dbReference>
<dbReference type="Proteomes" id="UP001195196">
    <property type="component" value="Unassembled WGS sequence"/>
</dbReference>
<name>A0AAW4G9E0_GORRU</name>
<sequence length="123" mass="12935">MHTATLKSENLSTFCPVTNLYECSDGRYLLVTFPHIDVLGSMENMGIADALNELGMQAAPMALSHIHPIPTTVVLADEAGVAVDADGDPQNGLTALAEYPPGTTVQDALAALGYTLTEQETTS</sequence>
<proteinExistence type="predicted"/>
<gene>
    <name evidence="2" type="ORF">JTZ10_21795</name>
</gene>
<evidence type="ECO:0000313" key="2">
    <source>
        <dbReference type="EMBL" id="MBM7280382.1"/>
    </source>
</evidence>
<evidence type="ECO:0000313" key="3">
    <source>
        <dbReference type="Proteomes" id="UP001195196"/>
    </source>
</evidence>
<dbReference type="InterPro" id="IPR055994">
    <property type="entry name" value="DUF7572"/>
</dbReference>
<dbReference type="AlphaFoldDB" id="A0AAW4G9E0"/>